<dbReference type="GO" id="GO:0006635">
    <property type="term" value="P:fatty acid beta-oxidation"/>
    <property type="evidence" value="ECO:0007669"/>
    <property type="project" value="TreeGrafter"/>
</dbReference>
<dbReference type="GO" id="GO:0005777">
    <property type="term" value="C:peroxisome"/>
    <property type="evidence" value="ECO:0007669"/>
    <property type="project" value="UniProtKB-SubCell"/>
</dbReference>
<dbReference type="Gene3D" id="3.90.226.10">
    <property type="entry name" value="2-enoyl-CoA Hydratase, Chain A, domain 1"/>
    <property type="match status" value="1"/>
</dbReference>
<dbReference type="GeneID" id="27711022"/>
<evidence type="ECO:0008006" key="10">
    <source>
        <dbReference type="Google" id="ProtNLM"/>
    </source>
</evidence>
<dbReference type="AlphaFoldDB" id="A0A0D2HAB5"/>
<comment type="similarity">
    <text evidence="3 7">Belongs to the enoyl-CoA hydratase/isomerase family.</text>
</comment>
<dbReference type="GO" id="GO:0005739">
    <property type="term" value="C:mitochondrion"/>
    <property type="evidence" value="ECO:0007669"/>
    <property type="project" value="TreeGrafter"/>
</dbReference>
<dbReference type="GO" id="GO:0016829">
    <property type="term" value="F:lyase activity"/>
    <property type="evidence" value="ECO:0007669"/>
    <property type="project" value="UniProtKB-KW"/>
</dbReference>
<keyword evidence="5" id="KW-0413">Isomerase</keyword>
<dbReference type="FunFam" id="3.90.226.10:FF:000074">
    <property type="entry name" value="Enoyl-CoA hydratase (AFU_orthologue AFUA_2G10650)"/>
    <property type="match status" value="1"/>
</dbReference>
<keyword evidence="9" id="KW-1185">Reference proteome</keyword>
<dbReference type="Pfam" id="PF00378">
    <property type="entry name" value="ECH_1"/>
    <property type="match status" value="1"/>
</dbReference>
<dbReference type="STRING" id="1442371.A0A0D2HAB5"/>
<evidence type="ECO:0000256" key="3">
    <source>
        <dbReference type="ARBA" id="ARBA00005254"/>
    </source>
</evidence>
<dbReference type="OrthoDB" id="2139957at2759"/>
<accession>A0A0D2HAB5</accession>
<comment type="pathway">
    <text evidence="2">Siderophore biosynthesis.</text>
</comment>
<dbReference type="SUPFAM" id="SSF52096">
    <property type="entry name" value="ClpP/crotonase"/>
    <property type="match status" value="1"/>
</dbReference>
<dbReference type="Proteomes" id="UP000053411">
    <property type="component" value="Unassembled WGS sequence"/>
</dbReference>
<dbReference type="GO" id="GO:0016853">
    <property type="term" value="F:isomerase activity"/>
    <property type="evidence" value="ECO:0007669"/>
    <property type="project" value="UniProtKB-KW"/>
</dbReference>
<evidence type="ECO:0000256" key="2">
    <source>
        <dbReference type="ARBA" id="ARBA00004924"/>
    </source>
</evidence>
<gene>
    <name evidence="8" type="ORF">Z520_05276</name>
</gene>
<dbReference type="EMBL" id="KN848070">
    <property type="protein sequence ID" value="KIX98815.1"/>
    <property type="molecule type" value="Genomic_DNA"/>
</dbReference>
<evidence type="ECO:0000313" key="9">
    <source>
        <dbReference type="Proteomes" id="UP000053411"/>
    </source>
</evidence>
<dbReference type="PANTHER" id="PTHR11941:SF68">
    <property type="entry name" value="CARNITINYL-COA DEHYDRATASE"/>
    <property type="match status" value="1"/>
</dbReference>
<dbReference type="PANTHER" id="PTHR11941">
    <property type="entry name" value="ENOYL-COA HYDRATASE-RELATED"/>
    <property type="match status" value="1"/>
</dbReference>
<dbReference type="InterPro" id="IPR001753">
    <property type="entry name" value="Enoyl-CoA_hydra/iso"/>
</dbReference>
<dbReference type="PROSITE" id="PS00166">
    <property type="entry name" value="ENOYL_COA_HYDRATASE"/>
    <property type="match status" value="1"/>
</dbReference>
<dbReference type="InterPro" id="IPR018376">
    <property type="entry name" value="Enoyl-CoA_hyd/isom_CS"/>
</dbReference>
<proteinExistence type="inferred from homology"/>
<protein>
    <recommendedName>
        <fullName evidence="10">Enoyl-CoA hydratase</fullName>
    </recommendedName>
</protein>
<dbReference type="CDD" id="cd06558">
    <property type="entry name" value="crotonase-like"/>
    <property type="match status" value="1"/>
</dbReference>
<evidence type="ECO:0000256" key="5">
    <source>
        <dbReference type="ARBA" id="ARBA00023235"/>
    </source>
</evidence>
<evidence type="ECO:0000256" key="7">
    <source>
        <dbReference type="RuleBase" id="RU003707"/>
    </source>
</evidence>
<reference evidence="8 9" key="1">
    <citation type="submission" date="2015-01" db="EMBL/GenBank/DDBJ databases">
        <title>The Genome Sequence of Fonsecaea multimorphosa CBS 102226.</title>
        <authorList>
            <consortium name="The Broad Institute Genomics Platform"/>
            <person name="Cuomo C."/>
            <person name="de Hoog S."/>
            <person name="Gorbushina A."/>
            <person name="Stielow B."/>
            <person name="Teixiera M."/>
            <person name="Abouelleil A."/>
            <person name="Chapman S.B."/>
            <person name="Priest M."/>
            <person name="Young S.K."/>
            <person name="Wortman J."/>
            <person name="Nusbaum C."/>
            <person name="Birren B."/>
        </authorList>
    </citation>
    <scope>NUCLEOTIDE SEQUENCE [LARGE SCALE GENOMIC DNA]</scope>
    <source>
        <strain evidence="8 9">CBS 102226</strain>
    </source>
</reference>
<name>A0A0D2HAB5_9EURO</name>
<dbReference type="InterPro" id="IPR029045">
    <property type="entry name" value="ClpP/crotonase-like_dom_sf"/>
</dbReference>
<organism evidence="8 9">
    <name type="scientific">Fonsecaea multimorphosa CBS 102226</name>
    <dbReference type="NCBI Taxonomy" id="1442371"/>
    <lineage>
        <taxon>Eukaryota</taxon>
        <taxon>Fungi</taxon>
        <taxon>Dikarya</taxon>
        <taxon>Ascomycota</taxon>
        <taxon>Pezizomycotina</taxon>
        <taxon>Eurotiomycetes</taxon>
        <taxon>Chaetothyriomycetidae</taxon>
        <taxon>Chaetothyriales</taxon>
        <taxon>Herpotrichiellaceae</taxon>
        <taxon>Fonsecaea</taxon>
    </lineage>
</organism>
<evidence type="ECO:0000313" key="8">
    <source>
        <dbReference type="EMBL" id="KIX98815.1"/>
    </source>
</evidence>
<dbReference type="RefSeq" id="XP_016632938.1">
    <property type="nucleotide sequence ID" value="XM_016775779.1"/>
</dbReference>
<sequence length="281" mass="30386">MSPAAPKSTPPTVPGCLISFPAPKVLLVTINRPKQMNSVNYIMHWQLHQLFQWFDAEPDLYVAVITGSTACKAFCAGQDLLETKDRAERSKDAPWLNIPPPSGFAGLSRRLGKKPVIAAVNGYALGGGFEIVLNCDLAVASPGATFGLPETLRGIYAGAGGLPRLIRECGLKISSEIAMTGRRITAQEAVRWNLINKISQTSESLVDEAVQLAESIAKISPDATIVTKAALRESWETGSVERAFQLTDQRFKEALMSGPNAKEGLAAFAEKRQPQWLPSKI</sequence>
<comment type="subcellular location">
    <subcellularLocation>
        <location evidence="1">Peroxisome</location>
    </subcellularLocation>
</comment>
<keyword evidence="6" id="KW-0456">Lyase</keyword>
<dbReference type="VEuPathDB" id="FungiDB:Z520_05276"/>
<evidence type="ECO:0000256" key="4">
    <source>
        <dbReference type="ARBA" id="ARBA00023140"/>
    </source>
</evidence>
<evidence type="ECO:0000256" key="6">
    <source>
        <dbReference type="ARBA" id="ARBA00023239"/>
    </source>
</evidence>
<evidence type="ECO:0000256" key="1">
    <source>
        <dbReference type="ARBA" id="ARBA00004275"/>
    </source>
</evidence>
<keyword evidence="4" id="KW-0576">Peroxisome</keyword>